<feature type="region of interest" description="Disordered" evidence="2">
    <location>
        <begin position="1302"/>
        <end position="1327"/>
    </location>
</feature>
<feature type="region of interest" description="Disordered" evidence="2">
    <location>
        <begin position="802"/>
        <end position="985"/>
    </location>
</feature>
<feature type="compositionally biased region" description="Basic and acidic residues" evidence="2">
    <location>
        <begin position="899"/>
        <end position="954"/>
    </location>
</feature>
<dbReference type="Proteomes" id="UP001159405">
    <property type="component" value="Unassembled WGS sequence"/>
</dbReference>
<feature type="compositionally biased region" description="Basic residues" evidence="2">
    <location>
        <begin position="586"/>
        <end position="604"/>
    </location>
</feature>
<evidence type="ECO:0000256" key="1">
    <source>
        <dbReference type="SAM" id="Coils"/>
    </source>
</evidence>
<keyword evidence="1" id="KW-0175">Coiled coil</keyword>
<feature type="region of interest" description="Disordered" evidence="2">
    <location>
        <begin position="1"/>
        <end position="32"/>
    </location>
</feature>
<evidence type="ECO:0000313" key="3">
    <source>
        <dbReference type="EMBL" id="CAH3163820.1"/>
    </source>
</evidence>
<feature type="region of interest" description="Disordered" evidence="2">
    <location>
        <begin position="679"/>
        <end position="709"/>
    </location>
</feature>
<feature type="coiled-coil region" evidence="1">
    <location>
        <begin position="406"/>
        <end position="436"/>
    </location>
</feature>
<feature type="compositionally biased region" description="Basic and acidic residues" evidence="2">
    <location>
        <begin position="817"/>
        <end position="869"/>
    </location>
</feature>
<protein>
    <recommendedName>
        <fullName evidence="5">Kinectin-like</fullName>
    </recommendedName>
</protein>
<feature type="region of interest" description="Disordered" evidence="2">
    <location>
        <begin position="528"/>
        <end position="653"/>
    </location>
</feature>
<feature type="coiled-coil region" evidence="1">
    <location>
        <begin position="475"/>
        <end position="516"/>
    </location>
</feature>
<feature type="coiled-coil region" evidence="1">
    <location>
        <begin position="303"/>
        <end position="344"/>
    </location>
</feature>
<reference evidence="3 4" key="1">
    <citation type="submission" date="2022-05" db="EMBL/GenBank/DDBJ databases">
        <authorList>
            <consortium name="Genoscope - CEA"/>
            <person name="William W."/>
        </authorList>
    </citation>
    <scope>NUCLEOTIDE SEQUENCE [LARGE SCALE GENOMIC DNA]</scope>
</reference>
<organism evidence="3 4">
    <name type="scientific">Porites lobata</name>
    <dbReference type="NCBI Taxonomy" id="104759"/>
    <lineage>
        <taxon>Eukaryota</taxon>
        <taxon>Metazoa</taxon>
        <taxon>Cnidaria</taxon>
        <taxon>Anthozoa</taxon>
        <taxon>Hexacorallia</taxon>
        <taxon>Scleractinia</taxon>
        <taxon>Fungiina</taxon>
        <taxon>Poritidae</taxon>
        <taxon>Porites</taxon>
    </lineage>
</organism>
<feature type="compositionally biased region" description="Basic and acidic residues" evidence="2">
    <location>
        <begin position="683"/>
        <end position="694"/>
    </location>
</feature>
<name>A0ABN8QJV1_9CNID</name>
<proteinExistence type="predicted"/>
<accession>A0ABN8QJV1</accession>
<dbReference type="EMBL" id="CALNXK010000127">
    <property type="protein sequence ID" value="CAH3163820.1"/>
    <property type="molecule type" value="Genomic_DNA"/>
</dbReference>
<feature type="compositionally biased region" description="Basic and acidic residues" evidence="2">
    <location>
        <begin position="1302"/>
        <end position="1319"/>
    </location>
</feature>
<evidence type="ECO:0000256" key="2">
    <source>
        <dbReference type="SAM" id="MobiDB-lite"/>
    </source>
</evidence>
<comment type="caution">
    <text evidence="3">The sequence shown here is derived from an EMBL/GenBank/DDBJ whole genome shotgun (WGS) entry which is preliminary data.</text>
</comment>
<feature type="compositionally biased region" description="Acidic residues" evidence="2">
    <location>
        <begin position="611"/>
        <end position="627"/>
    </location>
</feature>
<evidence type="ECO:0008006" key="5">
    <source>
        <dbReference type="Google" id="ProtNLM"/>
    </source>
</evidence>
<feature type="coiled-coil region" evidence="1">
    <location>
        <begin position="200"/>
        <end position="251"/>
    </location>
</feature>
<keyword evidence="4" id="KW-1185">Reference proteome</keyword>
<sequence length="1376" mass="156231">MSRRYEFAMQRQGKGQGKKRKNKPPIKDLDFQTMQLFKDPKESEYEAIWRRDLSSPEDVAGKDDDRRAEYSTFAEDLPLAVHAVGIGEQKSNYFGQEFSGITDRIWKLLRDYDAMYDDKDQQGYTAMQEHLSGQIAMESLLTDYKFLCREREELLNSLQDSLDVDEDEVLDEIEKMTKKEHQSVDMEGAQRAIQDTFQNVREITDKLKATNKKIIDLSKKGEATEKLEMEKRQLERELQMNKKMAVQQRKDILNRRSNIRKDETQQWKLVAGEMVDMLKMVRHAGNLDKETLEKELNRILMTLNTQTEYIDNLKRDLSKQEKTVRNLEKDKTRLNNDKLSVEHELKTKQHELKQCKQYIRKVMSEKKDVGDKIKFDGADIDLTELDDEGRVGGEDMATTDILQAQVRDARKMVFRLEEENKELQKKLASLPSAEEAEFGDTAPLEQPTVASSTEQQPNAPVDPRTVEVVKECPKCSSYQAQLVDNEDELKTKEQDIERLKDEMNKLRAQLTSSEKEIIVHVKSELALAESEVKEERLNSAGKSSLKVSVETVDTPPQDSTEQDTDSGEEEIKEKSTKVSKLAVPAKKSKPRQAKSPRKRKQAAKVKKEDKKEEEEDKKEDENTEEDDKVTKKPQKKKEDKGGGSKRKTRDLVVGECREEKAPYVTVREAKMVTLADKGTQTSHYDRKATERISQRGDSVGRQPHGRRRSLAESTMAGIAPGMLKQETNAAIMFIMEEGDRMCDEISGFVEHGFDIVQQGAKTTRLLTETHLGEDALEMLEAEDPNVQLDRAAAIRTLMSVDHRRQSITPSKKRRPSLHLERGGTIRRESKLPLLDTGERLLGRKREDSISEGVTDQKDGDTSVTDHCDTTETTEQGPPTARVNTFFPADQPTGGGVHESAADKQARGGTIRRESKLPLLDTGERLLGRKREDSISEGVTDQKDGDTSVTDHCDTTETTEQGPPTARVNTFFPADQPTGGGGVHESAADKQVEGMSEAMTGAVRRMSEVPLEASEVFDSAFVKKSKWSTLNNFVHSLQPHKGGGCSHVVHEVKNIAEDYGGIPSEDQVKEQIRVMAQHAIDTLRSTVQVLRFQLQDELNRYEKYYRLWNDVRESQHATLHFHEPERKDDVSVVGRKVIFRKKEMINDLFPLLKDSALFPPITPQVSAFQQGGRKSVSTARLPQGGMMIIQGAGSKHTETIPLSTSQSKMKKRGKVKNYSRRELLLKQKAIMDKMLHVDARIENLQNEFSGMEPERKHIAVHQHGVPSTRSQDFYFPLTTHSVALPTLPQGLHVQGVMDNKPVKQETEKEQGNSGEHVREDEINEEPLQLPGMNNTFWLRKNSIIARFPSQKHLRKSLSEQPTKLPMLNINNILKVGQ</sequence>
<gene>
    <name evidence="3" type="ORF">PLOB_00005968</name>
</gene>
<evidence type="ECO:0000313" key="4">
    <source>
        <dbReference type="Proteomes" id="UP001159405"/>
    </source>
</evidence>